<dbReference type="EMBL" id="JACHET010000001">
    <property type="protein sequence ID" value="MBB6183185.1"/>
    <property type="molecule type" value="Genomic_DNA"/>
</dbReference>
<proteinExistence type="predicted"/>
<protein>
    <submittedName>
        <fullName evidence="2">Cytochrome c556</fullName>
    </submittedName>
</protein>
<dbReference type="Proteomes" id="UP000560000">
    <property type="component" value="Unassembled WGS sequence"/>
</dbReference>
<evidence type="ECO:0000313" key="2">
    <source>
        <dbReference type="EMBL" id="MBB6183185.1"/>
    </source>
</evidence>
<dbReference type="GO" id="GO:0022900">
    <property type="term" value="P:electron transport chain"/>
    <property type="evidence" value="ECO:0007669"/>
    <property type="project" value="InterPro"/>
</dbReference>
<dbReference type="GO" id="GO:0020037">
    <property type="term" value="F:heme binding"/>
    <property type="evidence" value="ECO:0007669"/>
    <property type="project" value="InterPro"/>
</dbReference>
<dbReference type="OrthoDB" id="5984407at2"/>
<keyword evidence="3" id="KW-1185">Reference proteome</keyword>
<dbReference type="InterPro" id="IPR010980">
    <property type="entry name" value="Cyt_c/b562"/>
</dbReference>
<accession>A0A099CZK6</accession>
<name>A0A099CZK6_9GAMM</name>
<dbReference type="SUPFAM" id="SSF47175">
    <property type="entry name" value="Cytochromes"/>
    <property type="match status" value="1"/>
</dbReference>
<reference evidence="2 4" key="2">
    <citation type="submission" date="2020-08" db="EMBL/GenBank/DDBJ databases">
        <title>Genomic Encyclopedia of Type Strains, Phase IV (KMG-IV): sequencing the most valuable type-strain genomes for metagenomic binning, comparative biology and taxonomic classification.</title>
        <authorList>
            <person name="Goeker M."/>
        </authorList>
    </citation>
    <scope>NUCLEOTIDE SEQUENCE [LARGE SCALE GENOMIC DNA]</scope>
    <source>
        <strain evidence="2 4">DSM 107085</strain>
    </source>
</reference>
<dbReference type="Gene3D" id="1.20.120.10">
    <property type="entry name" value="Cytochrome c/b562"/>
    <property type="match status" value="1"/>
</dbReference>
<reference evidence="1 3" key="1">
    <citation type="submission" date="2014-09" db="EMBL/GenBank/DDBJ databases">
        <title>Xanthomonadaceae 3.5X direct submission.</title>
        <authorList>
            <person name="Fang T."/>
            <person name="Wang H."/>
        </authorList>
    </citation>
    <scope>NUCLEOTIDE SEQUENCE [LARGE SCALE GENOMIC DNA]</scope>
    <source>
        <strain evidence="1 3">3.5X</strain>
    </source>
</reference>
<dbReference type="InterPro" id="IPR002321">
    <property type="entry name" value="Cyt_c_II"/>
</dbReference>
<organism evidence="1 3">
    <name type="scientific">Oleiagrimonas soli</name>
    <dbReference type="NCBI Taxonomy" id="1543381"/>
    <lineage>
        <taxon>Bacteria</taxon>
        <taxon>Pseudomonadati</taxon>
        <taxon>Pseudomonadota</taxon>
        <taxon>Gammaproteobacteria</taxon>
        <taxon>Lysobacterales</taxon>
        <taxon>Rhodanobacteraceae</taxon>
        <taxon>Oleiagrimonas</taxon>
    </lineage>
</organism>
<dbReference type="RefSeq" id="WP_043103492.1">
    <property type="nucleotide sequence ID" value="NZ_JACHET010000001.1"/>
</dbReference>
<dbReference type="STRING" id="1543381.LF63_0108400"/>
<dbReference type="Proteomes" id="UP000029708">
    <property type="component" value="Unassembled WGS sequence"/>
</dbReference>
<dbReference type="GO" id="GO:0005506">
    <property type="term" value="F:iron ion binding"/>
    <property type="evidence" value="ECO:0007669"/>
    <property type="project" value="InterPro"/>
</dbReference>
<gene>
    <name evidence="2" type="ORF">HNQ86_000530</name>
    <name evidence="1" type="ORF">LF63_0108400</name>
</gene>
<dbReference type="EMBL" id="JROI01000010">
    <property type="protein sequence ID" value="KGI78450.1"/>
    <property type="molecule type" value="Genomic_DNA"/>
</dbReference>
<dbReference type="Pfam" id="PF01322">
    <property type="entry name" value="Cytochrom_C_2"/>
    <property type="match status" value="1"/>
</dbReference>
<dbReference type="PROSITE" id="PS51009">
    <property type="entry name" value="CYTCII"/>
    <property type="match status" value="1"/>
</dbReference>
<dbReference type="AlphaFoldDB" id="A0A099CZK6"/>
<evidence type="ECO:0000313" key="1">
    <source>
        <dbReference type="EMBL" id="KGI78450.1"/>
    </source>
</evidence>
<comment type="caution">
    <text evidence="1">The sequence shown here is derived from an EMBL/GenBank/DDBJ whole genome shotgun (WGS) entry which is preliminary data.</text>
</comment>
<evidence type="ECO:0000313" key="3">
    <source>
        <dbReference type="Proteomes" id="UP000029708"/>
    </source>
</evidence>
<sequence>MRSVLLLILGLVVGALAAFKVSNVLHMRDAYPRGVMSVMQHHLGTLAQAARQGTCPADATQLHLQRLQAIQGDIVPAFAKDVGAKPDFRDHARKLEDAIAAALQSPPADCPALQKALSNIGGTCKSCHEVYR</sequence>
<dbReference type="HOGENOM" id="CLU_151367_0_0_6"/>
<evidence type="ECO:0000313" key="4">
    <source>
        <dbReference type="Proteomes" id="UP000560000"/>
    </source>
</evidence>
<dbReference type="GO" id="GO:0009055">
    <property type="term" value="F:electron transfer activity"/>
    <property type="evidence" value="ECO:0007669"/>
    <property type="project" value="InterPro"/>
</dbReference>